<dbReference type="GO" id="GO:0016787">
    <property type="term" value="F:hydrolase activity"/>
    <property type="evidence" value="ECO:0007669"/>
    <property type="project" value="UniProtKB-KW"/>
</dbReference>
<evidence type="ECO:0000313" key="5">
    <source>
        <dbReference type="Proteomes" id="UP000324176"/>
    </source>
</evidence>
<evidence type="ECO:0000313" key="4">
    <source>
        <dbReference type="Proteomes" id="UP000034156"/>
    </source>
</evidence>
<dbReference type="PATRIC" id="fig|44574.3.peg.886"/>
<dbReference type="SUPFAM" id="SSF48208">
    <property type="entry name" value="Six-hairpin glycosidases"/>
    <property type="match status" value="1"/>
</dbReference>
<reference evidence="2 4" key="2">
    <citation type="journal article" date="2016" name="Genome Announc.">
        <title>Genome Sequence of Nitrosomonas communis Strain Nm2, a Mesophilic Ammonia-Oxidizing Bacterium Isolated from Mediterranean Soil.</title>
        <authorList>
            <person name="Kozlowski J.A."/>
            <person name="Kits K.D."/>
            <person name="Stein L.Y."/>
        </authorList>
    </citation>
    <scope>NUCLEOTIDE SEQUENCE [LARGE SCALE GENOMIC DNA]</scope>
    <source>
        <strain evidence="2 4">Nm2</strain>
    </source>
</reference>
<dbReference type="InterPro" id="IPR008928">
    <property type="entry name" value="6-hairpin_glycosidase_sf"/>
</dbReference>
<dbReference type="EMBL" id="CP011451">
    <property type="protein sequence ID" value="AKH37114.1"/>
    <property type="molecule type" value="Genomic_DNA"/>
</dbReference>
<keyword evidence="1" id="KW-0812">Transmembrane</keyword>
<keyword evidence="1" id="KW-1133">Transmembrane helix</keyword>
<reference evidence="3 5" key="3">
    <citation type="submission" date="2019-07" db="EMBL/GenBank/DDBJ databases">
        <title>Active sludge and wastewater microbial communities from Klosterneuburg, Austria.</title>
        <authorList>
            <person name="Wagner M."/>
        </authorList>
    </citation>
    <scope>NUCLEOTIDE SEQUENCE [LARGE SCALE GENOMIC DNA]</scope>
    <source>
        <strain evidence="3 5">Nm2</strain>
    </source>
</reference>
<evidence type="ECO:0000256" key="1">
    <source>
        <dbReference type="SAM" id="Phobius"/>
    </source>
</evidence>
<dbReference type="InterPro" id="IPR012341">
    <property type="entry name" value="6hp_glycosidase-like_sf"/>
</dbReference>
<dbReference type="RefSeq" id="WP_046849208.1">
    <property type="nucleotide sequence ID" value="NZ_CP011451.1"/>
</dbReference>
<evidence type="ECO:0000313" key="3">
    <source>
        <dbReference type="EMBL" id="TYP94566.1"/>
    </source>
</evidence>
<protein>
    <submittedName>
        <fullName evidence="2">Glucuronyl hydrolase</fullName>
    </submittedName>
    <submittedName>
        <fullName evidence="3">Unsaturated chondroitin disaccharide hydrolase</fullName>
    </submittedName>
</protein>
<feature type="transmembrane region" description="Helical" evidence="1">
    <location>
        <begin position="353"/>
        <end position="370"/>
    </location>
</feature>
<dbReference type="EMBL" id="VNHT01000001">
    <property type="protein sequence ID" value="TYP94566.1"/>
    <property type="molecule type" value="Genomic_DNA"/>
</dbReference>
<dbReference type="Proteomes" id="UP000324176">
    <property type="component" value="Unassembled WGS sequence"/>
</dbReference>
<keyword evidence="1" id="KW-0472">Membrane</keyword>
<dbReference type="GO" id="GO:0005975">
    <property type="term" value="P:carbohydrate metabolic process"/>
    <property type="evidence" value="ECO:0007669"/>
    <property type="project" value="InterPro"/>
</dbReference>
<keyword evidence="2" id="KW-0378">Hydrolase</keyword>
<dbReference type="AlphaFoldDB" id="A0A0F7KE67"/>
<dbReference type="Proteomes" id="UP000034156">
    <property type="component" value="Chromosome"/>
</dbReference>
<dbReference type="Gene3D" id="1.50.10.10">
    <property type="match status" value="1"/>
</dbReference>
<keyword evidence="4" id="KW-1185">Reference proteome</keyword>
<dbReference type="KEGG" id="nco:AAW31_03680"/>
<reference evidence="4" key="1">
    <citation type="submission" date="2015-05" db="EMBL/GenBank/DDBJ databases">
        <title>Draft genome of Nitrosomonas communis strain Nm2.</title>
        <authorList>
            <person name="Kozlowski J.A."/>
            <person name="Kits K.D."/>
            <person name="Stein L.Y."/>
        </authorList>
    </citation>
    <scope>NUCLEOTIDE SEQUENCE [LARGE SCALE GENOMIC DNA]</scope>
    <source>
        <strain evidence="4">Nm2</strain>
    </source>
</reference>
<accession>A0A0F7KE67</accession>
<proteinExistence type="predicted"/>
<sequence>MALNNTDQQLLSNKEIQSTIDLLIHRIDYIDSICNNGFPLYSPGKTSQWIISPGGSWIGGFWSALWWLRSRITGSEADQRKASDICRRLSSKLSIDSINRSFIFWYGASLGDLWSGDNQAHKLAAESITALAATYDPTIRCMPLGTAMGGGTEGKRCISIDSLAALIQLFSRSEQSQHQNISQYHTDTALTACYYNGAFHTSAYFGQNKFHSTDEAGIWSRGQAWGILGLCRAAAQWGEPYLTYAHSACEYWKYTRPDPLPLDRLDNSSGLYDPSASVIASLAMFSLADLLPDGNPWRLQAHQLISAVIRSPFFIGFYKNDDYPNNKIRMNPGIFWGNCYKTNEDKEELVETVWGSFFLLAALCILVGIIKPNHC</sequence>
<organism evidence="2 4">
    <name type="scientific">Nitrosomonas communis</name>
    <dbReference type="NCBI Taxonomy" id="44574"/>
    <lineage>
        <taxon>Bacteria</taxon>
        <taxon>Pseudomonadati</taxon>
        <taxon>Pseudomonadota</taxon>
        <taxon>Betaproteobacteria</taxon>
        <taxon>Nitrosomonadales</taxon>
        <taxon>Nitrosomonadaceae</taxon>
        <taxon>Nitrosomonas</taxon>
    </lineage>
</organism>
<gene>
    <name evidence="2" type="ORF">AAW31_03680</name>
    <name evidence="3" type="ORF">BCL69_100198</name>
</gene>
<dbReference type="OrthoDB" id="428577at2"/>
<evidence type="ECO:0000313" key="2">
    <source>
        <dbReference type="EMBL" id="AKH37114.1"/>
    </source>
</evidence>
<name>A0A0F7KE67_9PROT</name>